<sequence length="280" mass="32554">MGLNSFWQEDFFLTVQNFHHQVQTVQVEPYFIVECNKQVLIHLVPLDNNFNPEELIALQAKYQKNDIQLIHLWEDVWLAKRTQVLNRLYSFLGLNKSFHGRKAKIETLTQKQTSNFLTENHLQGYVKAKYSFGLIADHEIIGLASFSEARPMKSKGENYQSAELVRFASKGGLTIVGGLSKLIKHFTKQIKLNDLMTYADRDWSLGKGYDKLRFIVSEITEPAFLYVNNETLVRYFPHRLPKNILLDFEAQNNLNLDDFLALNGYTKLFNTGNLKYHLLF</sequence>
<comment type="caution">
    <text evidence="1">The sequence shown here is derived from an EMBL/GenBank/DDBJ whole genome shotgun (WGS) entry which is preliminary data.</text>
</comment>
<protein>
    <submittedName>
        <fullName evidence="1">Uncharacterized protein</fullName>
    </submittedName>
</protein>
<accession>A0A923DYV2</accession>
<dbReference type="RefSeq" id="WP_182921642.1">
    <property type="nucleotide sequence ID" value="NZ_WNXD01000001.1"/>
</dbReference>
<name>A0A923DYV2_9SPHI</name>
<reference evidence="1" key="1">
    <citation type="submission" date="2019-11" db="EMBL/GenBank/DDBJ databases">
        <title>Description of Pedobacter sp. LMG 31464T.</title>
        <authorList>
            <person name="Carlier A."/>
            <person name="Qi S."/>
            <person name="Vandamme P."/>
        </authorList>
    </citation>
    <scope>NUCLEOTIDE SEQUENCE</scope>
    <source>
        <strain evidence="1">LMG 31464</strain>
    </source>
</reference>
<dbReference type="AlphaFoldDB" id="A0A923DYV2"/>
<gene>
    <name evidence="1" type="ORF">GM921_05760</name>
</gene>
<dbReference type="Proteomes" id="UP000601055">
    <property type="component" value="Unassembled WGS sequence"/>
</dbReference>
<keyword evidence="2" id="KW-1185">Reference proteome</keyword>
<dbReference type="EMBL" id="WNXD01000001">
    <property type="protein sequence ID" value="MBB2144978.1"/>
    <property type="molecule type" value="Genomic_DNA"/>
</dbReference>
<organism evidence="1 2">
    <name type="scientific">Pedobacter planticolens</name>
    <dbReference type="NCBI Taxonomy" id="2679964"/>
    <lineage>
        <taxon>Bacteria</taxon>
        <taxon>Pseudomonadati</taxon>
        <taxon>Bacteroidota</taxon>
        <taxon>Sphingobacteriia</taxon>
        <taxon>Sphingobacteriales</taxon>
        <taxon>Sphingobacteriaceae</taxon>
        <taxon>Pedobacter</taxon>
    </lineage>
</organism>
<evidence type="ECO:0000313" key="1">
    <source>
        <dbReference type="EMBL" id="MBB2144978.1"/>
    </source>
</evidence>
<evidence type="ECO:0000313" key="2">
    <source>
        <dbReference type="Proteomes" id="UP000601055"/>
    </source>
</evidence>
<proteinExistence type="predicted"/>